<evidence type="ECO:0000256" key="1">
    <source>
        <dbReference type="SAM" id="Coils"/>
    </source>
</evidence>
<feature type="coiled-coil region" evidence="1">
    <location>
        <begin position="151"/>
        <end position="185"/>
    </location>
</feature>
<protein>
    <recommendedName>
        <fullName evidence="5">BMERB domain-containing protein</fullName>
    </recommendedName>
</protein>
<gene>
    <name evidence="3" type="ORF">pdam_00014307</name>
</gene>
<feature type="signal peptide" evidence="2">
    <location>
        <begin position="1"/>
        <end position="22"/>
    </location>
</feature>
<sequence>MSLCYRFKQFWLLLFNGLWVQKEEKLNSCKSQKTKNDISDRQVELKGARREFLGAERKTDDVIDCQLVSHGVKFSNKEEMEGFDSKMDEMHDIFLKELSEIKRQHERLQIGRVILSRRVSELEQILQTDIKSFTSSDIKSFMEDSSLSSEELQLLAEMDEILEMLEKERQELLSLEKYLDIELRERTYYPEPVMHRHRRLEDDFSRQMKLDGGLKYESFDKTVQFITYGSLPPPLSLGDLLDVPDR</sequence>
<evidence type="ECO:0008006" key="5">
    <source>
        <dbReference type="Google" id="ProtNLM"/>
    </source>
</evidence>
<dbReference type="EMBL" id="RCHS01002240">
    <property type="protein sequence ID" value="RMX48697.1"/>
    <property type="molecule type" value="Genomic_DNA"/>
</dbReference>
<dbReference type="AlphaFoldDB" id="A0A3M6U537"/>
<evidence type="ECO:0000313" key="4">
    <source>
        <dbReference type="Proteomes" id="UP000275408"/>
    </source>
</evidence>
<evidence type="ECO:0000313" key="3">
    <source>
        <dbReference type="EMBL" id="RMX48697.1"/>
    </source>
</evidence>
<feature type="chain" id="PRO_5018058779" description="BMERB domain-containing protein" evidence="2">
    <location>
        <begin position="23"/>
        <end position="246"/>
    </location>
</feature>
<organism evidence="3 4">
    <name type="scientific">Pocillopora damicornis</name>
    <name type="common">Cauliflower coral</name>
    <name type="synonym">Millepora damicornis</name>
    <dbReference type="NCBI Taxonomy" id="46731"/>
    <lineage>
        <taxon>Eukaryota</taxon>
        <taxon>Metazoa</taxon>
        <taxon>Cnidaria</taxon>
        <taxon>Anthozoa</taxon>
        <taxon>Hexacorallia</taxon>
        <taxon>Scleractinia</taxon>
        <taxon>Astrocoeniina</taxon>
        <taxon>Pocilloporidae</taxon>
        <taxon>Pocillopora</taxon>
    </lineage>
</organism>
<accession>A0A3M6U537</accession>
<comment type="caution">
    <text evidence="3">The sequence shown here is derived from an EMBL/GenBank/DDBJ whole genome shotgun (WGS) entry which is preliminary data.</text>
</comment>
<proteinExistence type="predicted"/>
<name>A0A3M6U537_POCDA</name>
<dbReference type="OrthoDB" id="5977603at2759"/>
<evidence type="ECO:0000256" key="2">
    <source>
        <dbReference type="SAM" id="SignalP"/>
    </source>
</evidence>
<keyword evidence="1" id="KW-0175">Coiled coil</keyword>
<dbReference type="OMA" id="MERIIRT"/>
<reference evidence="3 4" key="1">
    <citation type="journal article" date="2018" name="Sci. Rep.">
        <title>Comparative analysis of the Pocillopora damicornis genome highlights role of immune system in coral evolution.</title>
        <authorList>
            <person name="Cunning R."/>
            <person name="Bay R.A."/>
            <person name="Gillette P."/>
            <person name="Baker A.C."/>
            <person name="Traylor-Knowles N."/>
        </authorList>
    </citation>
    <scope>NUCLEOTIDE SEQUENCE [LARGE SCALE GENOMIC DNA]</scope>
    <source>
        <strain evidence="3">RSMAS</strain>
        <tissue evidence="3">Whole animal</tissue>
    </source>
</reference>
<keyword evidence="4" id="KW-1185">Reference proteome</keyword>
<keyword evidence="2" id="KW-0732">Signal</keyword>
<dbReference type="Proteomes" id="UP000275408">
    <property type="component" value="Unassembled WGS sequence"/>
</dbReference>